<dbReference type="InParanoid" id="A0A2P6NLN2"/>
<accession>A0A2P6NLN2</accession>
<dbReference type="Pfam" id="PF12937">
    <property type="entry name" value="F-box-like"/>
    <property type="match status" value="1"/>
</dbReference>
<comment type="caution">
    <text evidence="3">The sequence shown here is derived from an EMBL/GenBank/DDBJ whole genome shotgun (WGS) entry which is preliminary data.</text>
</comment>
<proteinExistence type="predicted"/>
<feature type="domain" description="F-box" evidence="2">
    <location>
        <begin position="45"/>
        <end position="91"/>
    </location>
</feature>
<feature type="compositionally biased region" description="Acidic residues" evidence="1">
    <location>
        <begin position="295"/>
        <end position="314"/>
    </location>
</feature>
<dbReference type="PROSITE" id="PS50181">
    <property type="entry name" value="FBOX"/>
    <property type="match status" value="1"/>
</dbReference>
<feature type="compositionally biased region" description="Acidic residues" evidence="1">
    <location>
        <begin position="323"/>
        <end position="332"/>
    </location>
</feature>
<dbReference type="OrthoDB" id="2305498at2759"/>
<protein>
    <recommendedName>
        <fullName evidence="2">F-box domain-containing protein</fullName>
    </recommendedName>
</protein>
<reference evidence="3 4" key="1">
    <citation type="journal article" date="2018" name="Genome Biol. Evol.">
        <title>Multiple Roots of Fruiting Body Formation in Amoebozoa.</title>
        <authorList>
            <person name="Hillmann F."/>
            <person name="Forbes G."/>
            <person name="Novohradska S."/>
            <person name="Ferling I."/>
            <person name="Riege K."/>
            <person name="Groth M."/>
            <person name="Westermann M."/>
            <person name="Marz M."/>
            <person name="Spaller T."/>
            <person name="Winckler T."/>
            <person name="Schaap P."/>
            <person name="Glockner G."/>
        </authorList>
    </citation>
    <scope>NUCLEOTIDE SEQUENCE [LARGE SCALE GENOMIC DNA]</scope>
    <source>
        <strain evidence="3 4">Jena</strain>
    </source>
</reference>
<dbReference type="InterPro" id="IPR001810">
    <property type="entry name" value="F-box_dom"/>
</dbReference>
<dbReference type="Gene3D" id="1.20.1280.50">
    <property type="match status" value="1"/>
</dbReference>
<feature type="region of interest" description="Disordered" evidence="1">
    <location>
        <begin position="1"/>
        <end position="23"/>
    </location>
</feature>
<dbReference type="CDD" id="cd09917">
    <property type="entry name" value="F-box_SF"/>
    <property type="match status" value="1"/>
</dbReference>
<sequence length="348" mass="40809">MSVGVIRMNSEPTRMTNHHENEDGQSSELVVTPLIKRHRKLEEALLDPSELPEEIFSSILCCLTPADIAQCSLVSSYWNQICKSHTVWRCMCDKLWDDKVYVPRLIREMRATDPRGAYRLSLKDSTRQYITVEELTTFEWCFRFKANPGAEWVERDPWWNDKTPSTHKYYPNGEVKITGDFTGIHPNERRWRWIPRMGGKEGPHGSFVQINHFPPYVFSRHPNWGFIQQSVAAVLTSFPMPSKGECPELEDDALEAIYQKQNRRSSRSRQRSRIAQVTLSLPMQLMNSLLRDGLLDEEEEEEEEEEVEEEEMREEEPTKAEVFIEDPDEDLPVVERQEEKRQMECELD</sequence>
<dbReference type="PANTHER" id="PTHR48218">
    <property type="entry name" value="F-BOX DOMAIN CONTAINING PROTEIN"/>
    <property type="match status" value="1"/>
</dbReference>
<dbReference type="PANTHER" id="PTHR48218:SF3">
    <property type="entry name" value="OS07G0170800 PROTEIN"/>
    <property type="match status" value="1"/>
</dbReference>
<dbReference type="Proteomes" id="UP000241769">
    <property type="component" value="Unassembled WGS sequence"/>
</dbReference>
<evidence type="ECO:0000313" key="4">
    <source>
        <dbReference type="Proteomes" id="UP000241769"/>
    </source>
</evidence>
<evidence type="ECO:0000259" key="2">
    <source>
        <dbReference type="PROSITE" id="PS50181"/>
    </source>
</evidence>
<evidence type="ECO:0000313" key="3">
    <source>
        <dbReference type="EMBL" id="PRP84839.1"/>
    </source>
</evidence>
<feature type="compositionally biased region" description="Basic and acidic residues" evidence="1">
    <location>
        <begin position="333"/>
        <end position="348"/>
    </location>
</feature>
<feature type="region of interest" description="Disordered" evidence="1">
    <location>
        <begin position="293"/>
        <end position="348"/>
    </location>
</feature>
<gene>
    <name evidence="3" type="ORF">PROFUN_07493</name>
</gene>
<dbReference type="InterPro" id="IPR036047">
    <property type="entry name" value="F-box-like_dom_sf"/>
</dbReference>
<dbReference type="SMART" id="SM00256">
    <property type="entry name" value="FBOX"/>
    <property type="match status" value="1"/>
</dbReference>
<dbReference type="SUPFAM" id="SSF81383">
    <property type="entry name" value="F-box domain"/>
    <property type="match status" value="1"/>
</dbReference>
<dbReference type="EMBL" id="MDYQ01000055">
    <property type="protein sequence ID" value="PRP84839.1"/>
    <property type="molecule type" value="Genomic_DNA"/>
</dbReference>
<organism evidence="3 4">
    <name type="scientific">Planoprotostelium fungivorum</name>
    <dbReference type="NCBI Taxonomy" id="1890364"/>
    <lineage>
        <taxon>Eukaryota</taxon>
        <taxon>Amoebozoa</taxon>
        <taxon>Evosea</taxon>
        <taxon>Variosea</taxon>
        <taxon>Cavosteliida</taxon>
        <taxon>Cavosteliaceae</taxon>
        <taxon>Planoprotostelium</taxon>
    </lineage>
</organism>
<name>A0A2P6NLN2_9EUKA</name>
<dbReference type="AlphaFoldDB" id="A0A2P6NLN2"/>
<evidence type="ECO:0000256" key="1">
    <source>
        <dbReference type="SAM" id="MobiDB-lite"/>
    </source>
</evidence>
<keyword evidence="4" id="KW-1185">Reference proteome</keyword>